<keyword evidence="1" id="KW-0863">Zinc-finger</keyword>
<dbReference type="SMART" id="SM00343">
    <property type="entry name" value="ZnF_C2HC"/>
    <property type="match status" value="2"/>
</dbReference>
<feature type="region of interest" description="Disordered" evidence="3">
    <location>
        <begin position="675"/>
        <end position="702"/>
    </location>
</feature>
<feature type="region of interest" description="Disordered" evidence="3">
    <location>
        <begin position="1468"/>
        <end position="1499"/>
    </location>
</feature>
<keyword evidence="1" id="KW-0862">Zinc</keyword>
<dbReference type="CDD" id="cd00303">
    <property type="entry name" value="retropepsin_like"/>
    <property type="match status" value="1"/>
</dbReference>
<dbReference type="EMBL" id="JAWWNJ010000087">
    <property type="protein sequence ID" value="KAK7000721.1"/>
    <property type="molecule type" value="Genomic_DNA"/>
</dbReference>
<feature type="compositionally biased region" description="Low complexity" evidence="3">
    <location>
        <begin position="1310"/>
        <end position="1326"/>
    </location>
</feature>
<dbReference type="Proteomes" id="UP001362999">
    <property type="component" value="Unassembled WGS sequence"/>
</dbReference>
<dbReference type="InterPro" id="IPR001878">
    <property type="entry name" value="Znf_CCHC"/>
</dbReference>
<keyword evidence="2" id="KW-0175">Coiled coil</keyword>
<name>A0AAW0A3R2_9AGAR</name>
<feature type="compositionally biased region" description="Acidic residues" evidence="3">
    <location>
        <begin position="7"/>
        <end position="32"/>
    </location>
</feature>
<dbReference type="PROSITE" id="PS50158">
    <property type="entry name" value="ZF_CCHC"/>
    <property type="match status" value="1"/>
</dbReference>
<evidence type="ECO:0000256" key="3">
    <source>
        <dbReference type="SAM" id="MobiDB-lite"/>
    </source>
</evidence>
<feature type="region of interest" description="Disordered" evidence="3">
    <location>
        <begin position="1263"/>
        <end position="1326"/>
    </location>
</feature>
<feature type="compositionally biased region" description="Basic and acidic residues" evidence="3">
    <location>
        <begin position="390"/>
        <end position="408"/>
    </location>
</feature>
<feature type="domain" description="CCHC-type" evidence="4">
    <location>
        <begin position="165"/>
        <end position="180"/>
    </location>
</feature>
<feature type="compositionally biased region" description="Basic and acidic residues" evidence="3">
    <location>
        <begin position="736"/>
        <end position="755"/>
    </location>
</feature>
<dbReference type="Gene3D" id="2.40.70.10">
    <property type="entry name" value="Acid Proteases"/>
    <property type="match status" value="1"/>
</dbReference>
<reference evidence="5 6" key="1">
    <citation type="journal article" date="2024" name="J Genomics">
        <title>Draft genome sequencing and assembly of Favolaschia claudopus CIRM-BRFM 2984 isolated from oak limbs.</title>
        <authorList>
            <person name="Navarro D."/>
            <person name="Drula E."/>
            <person name="Chaduli D."/>
            <person name="Cazenave R."/>
            <person name="Ahrendt S."/>
            <person name="Wang J."/>
            <person name="Lipzen A."/>
            <person name="Daum C."/>
            <person name="Barry K."/>
            <person name="Grigoriev I.V."/>
            <person name="Favel A."/>
            <person name="Rosso M.N."/>
            <person name="Martin F."/>
        </authorList>
    </citation>
    <scope>NUCLEOTIDE SEQUENCE [LARGE SCALE GENOMIC DNA]</scope>
    <source>
        <strain evidence="5 6">CIRM-BRFM 2984</strain>
    </source>
</reference>
<gene>
    <name evidence="5" type="ORF">R3P38DRAFT_2560447</name>
</gene>
<evidence type="ECO:0000259" key="4">
    <source>
        <dbReference type="PROSITE" id="PS50158"/>
    </source>
</evidence>
<dbReference type="GO" id="GO:0003676">
    <property type="term" value="F:nucleic acid binding"/>
    <property type="evidence" value="ECO:0007669"/>
    <property type="project" value="InterPro"/>
</dbReference>
<feature type="compositionally biased region" description="Basic and acidic residues" evidence="3">
    <location>
        <begin position="301"/>
        <end position="315"/>
    </location>
</feature>
<protein>
    <recommendedName>
        <fullName evidence="4">CCHC-type domain-containing protein</fullName>
    </recommendedName>
</protein>
<evidence type="ECO:0000256" key="2">
    <source>
        <dbReference type="SAM" id="Coils"/>
    </source>
</evidence>
<evidence type="ECO:0000313" key="6">
    <source>
        <dbReference type="Proteomes" id="UP001362999"/>
    </source>
</evidence>
<feature type="compositionally biased region" description="Basic and acidic residues" evidence="3">
    <location>
        <begin position="773"/>
        <end position="789"/>
    </location>
</feature>
<organism evidence="5 6">
    <name type="scientific">Favolaschia claudopus</name>
    <dbReference type="NCBI Taxonomy" id="2862362"/>
    <lineage>
        <taxon>Eukaryota</taxon>
        <taxon>Fungi</taxon>
        <taxon>Dikarya</taxon>
        <taxon>Basidiomycota</taxon>
        <taxon>Agaricomycotina</taxon>
        <taxon>Agaricomycetes</taxon>
        <taxon>Agaricomycetidae</taxon>
        <taxon>Agaricales</taxon>
        <taxon>Marasmiineae</taxon>
        <taxon>Mycenaceae</taxon>
        <taxon>Favolaschia</taxon>
    </lineage>
</organism>
<dbReference type="InterPro" id="IPR021109">
    <property type="entry name" value="Peptidase_aspartic_dom_sf"/>
</dbReference>
<feature type="compositionally biased region" description="Basic and acidic residues" evidence="3">
    <location>
        <begin position="327"/>
        <end position="341"/>
    </location>
</feature>
<feature type="compositionally biased region" description="Basic and acidic residues" evidence="3">
    <location>
        <begin position="678"/>
        <end position="700"/>
    </location>
</feature>
<feature type="compositionally biased region" description="Basic residues" evidence="3">
    <location>
        <begin position="36"/>
        <end position="58"/>
    </location>
</feature>
<feature type="compositionally biased region" description="Basic and acidic residues" evidence="3">
    <location>
        <begin position="1298"/>
        <end position="1309"/>
    </location>
</feature>
<evidence type="ECO:0000313" key="5">
    <source>
        <dbReference type="EMBL" id="KAK7000721.1"/>
    </source>
</evidence>
<feature type="region of interest" description="Disordered" evidence="3">
    <location>
        <begin position="719"/>
        <end position="789"/>
    </location>
</feature>
<feature type="coiled-coil region" evidence="2">
    <location>
        <begin position="1030"/>
        <end position="1057"/>
    </location>
</feature>
<feature type="compositionally biased region" description="Acidic residues" evidence="3">
    <location>
        <begin position="726"/>
        <end position="735"/>
    </location>
</feature>
<accession>A0AAW0A3R2</accession>
<keyword evidence="6" id="KW-1185">Reference proteome</keyword>
<sequence>MVRAADLGEEQDDWSGDDSESDTGSDDSESDYESYKRKRKNRREKKKKDSKKKKRTKKGTTEPETQKYAGNEDEIAKLISKLSKMNLEDPEYAPIYYKVMVMDQKGIAEKCVRPPVEKANPIKRPPSRAFNRPEPAKAAVPATYPNNIPLGPSAPTIDGGQNPTCFGCNELGHRISECRQVTGLLDKGIVKHDETNGRLVLANGNRIRRLAGESLVKAAERMGNDTAPRVMLGYVDTTPTRWNAVQSFYQQAHAYIEEISSDSAASEDETRTDSSSDSNSESEIFLTMPRRVHTPYVMPAERTESSTRKARHEVFDGVYPPKRPRLRPGEMRDLEDSKEGSTKGPQKRASEPKTPPAPALPEVAAGAAGVPTPRKDSNAEKPSATATRKPSFEHGTRPVDARKVRITEPADEEMKDVQQSNKKHSHKAESQTVKGDPAIKSAGRQSELSGTVDTKQVMDRILDTEVKLSLREIMVTSKDLRTEFQDLVKVKNVKAVLLGGTRDGAIIANLGWPRREGILIQIDMKTPEGREINAIIDTGSQLDVVRQDVAAKIIRRPVDMNQITSMNDANGGKGHLQGWIKDVEFTCGDASTVTDLWVAQRAPFTLLLGRPWQRGNLVSIDERDEGTYLIFKDRETRRPRFELLAIPSNETAGRAFNIQATEFQTLAIFRDTASSSDCPKKAENITSKDETENEEHHLSHEIQNQILTDGEFDKCKKKSINKENKEPEEEMNLDDSSERKIKIDEKPRPAERHSPLTDIGTGEDITQLNSGRCENERSKQEYKETNGEQRTLELASTSTCLLCRLESSNLDLIMSHVPDRLPPGPYEQIQYMARAAMPLGDLPTTPLNPMGPIATLGDGLQRVWLDYYSKRPIATNPTFFSAPQSEFHGAVVLSDGQVVYRHSAINAFHLFPDPLHRRSVAVAGHSFIFTVAAPSDPSTPWRLEAPYPADDRLGEAMRDYDTHEELPPLRFPTNAARNPPPLVAAHQRIREQLKAADNATAEELMSTTLAILSPDQLLEGLQDATTEYSPEELQGRIAELEKQLQEREAEVNFLDSFTRFSAFGGDSSDSLFGDMPDLESVSDSSLSAPGVCGACGEDEHPASIDCPAIGIRSPSSGEVNELADAFSRAFTSGESVVDENEMDVDAAADHEQSGSLSTSPSWNALVEAAAAARRLEVAEDNTAQGNDGIRQRVNNVTQTHERIPTPYPFAPNLLPAAQHLNSQYPPLPYPTSPSAATLGPQPAFFGEIPNDYVDLDWSQVVTRSSWSSSPTNEDLGDLASSDDSARSPAIHHYAPHPSEWEPHYSEHAWDPANSSSPDPATSSSPGDSIYAFWDNSSVSSDSTERKTYRFTVSSELFEDKNQPVYEGLYEWTENDRVRQREMIEFEDDYAAAPMRSGLQAFYGMLGGLADLEAMCGDKHYAAQDARRGLTVEAAPATTTAPEALLPIPDAPEEDDYEEPSEVTWLESGKLVERRKRKTPDSDGPEFKQAGMRKRRRKFQGDSLRREVLISEATKAGGVHEQRLIRFAAGIRLAMLEAMWRLEDIVANRYGLRETAFPTRLIHHPLIDSLATVKLQTLWQILHDNQRDDLAIRVTELLGIQFRPEYAVCQYFNNEYLQDNYPRHSWDYRHLLEELDYSPAIYHQNFDLTANAAHGDTTSTTQDEYVQSFGTTSAHHGAVSPDAYSDSFNGSEYQLQYPPTPDAGSSSGEELIFMGGQAM</sequence>
<proteinExistence type="predicted"/>
<feature type="region of interest" description="Disordered" evidence="3">
    <location>
        <begin position="260"/>
        <end position="451"/>
    </location>
</feature>
<evidence type="ECO:0000256" key="1">
    <source>
        <dbReference type="PROSITE-ProRule" id="PRU00047"/>
    </source>
</evidence>
<keyword evidence="1" id="KW-0479">Metal-binding</keyword>
<comment type="caution">
    <text evidence="5">The sequence shown here is derived from an EMBL/GenBank/DDBJ whole genome shotgun (WGS) entry which is preliminary data.</text>
</comment>
<feature type="region of interest" description="Disordered" evidence="3">
    <location>
        <begin position="1"/>
        <end position="68"/>
    </location>
</feature>
<dbReference type="GO" id="GO:0008270">
    <property type="term" value="F:zinc ion binding"/>
    <property type="evidence" value="ECO:0007669"/>
    <property type="project" value="UniProtKB-KW"/>
</dbReference>
<feature type="compositionally biased region" description="Low complexity" evidence="3">
    <location>
        <begin position="360"/>
        <end position="372"/>
    </location>
</feature>